<accession>A0ABS8W3I3</accession>
<evidence type="ECO:0000256" key="1">
    <source>
        <dbReference type="SAM" id="MobiDB-lite"/>
    </source>
</evidence>
<proteinExistence type="predicted"/>
<feature type="compositionally biased region" description="Basic and acidic residues" evidence="1">
    <location>
        <begin position="67"/>
        <end position="76"/>
    </location>
</feature>
<evidence type="ECO:0000313" key="2">
    <source>
        <dbReference type="EMBL" id="MCE2055098.1"/>
    </source>
</evidence>
<feature type="region of interest" description="Disordered" evidence="1">
    <location>
        <begin position="49"/>
        <end position="141"/>
    </location>
</feature>
<feature type="compositionally biased region" description="Gly residues" evidence="1">
    <location>
        <begin position="115"/>
        <end position="124"/>
    </location>
</feature>
<organism evidence="2 3">
    <name type="scientific">Datura stramonium</name>
    <name type="common">Jimsonweed</name>
    <name type="synonym">Common thornapple</name>
    <dbReference type="NCBI Taxonomy" id="4076"/>
    <lineage>
        <taxon>Eukaryota</taxon>
        <taxon>Viridiplantae</taxon>
        <taxon>Streptophyta</taxon>
        <taxon>Embryophyta</taxon>
        <taxon>Tracheophyta</taxon>
        <taxon>Spermatophyta</taxon>
        <taxon>Magnoliopsida</taxon>
        <taxon>eudicotyledons</taxon>
        <taxon>Gunneridae</taxon>
        <taxon>Pentapetalae</taxon>
        <taxon>asterids</taxon>
        <taxon>lamiids</taxon>
        <taxon>Solanales</taxon>
        <taxon>Solanaceae</taxon>
        <taxon>Solanoideae</taxon>
        <taxon>Datureae</taxon>
        <taxon>Datura</taxon>
    </lineage>
</organism>
<evidence type="ECO:0000313" key="3">
    <source>
        <dbReference type="Proteomes" id="UP000823775"/>
    </source>
</evidence>
<gene>
    <name evidence="2" type="ORF">HAX54_041983</name>
</gene>
<comment type="caution">
    <text evidence="2">The sequence shown here is derived from an EMBL/GenBank/DDBJ whole genome shotgun (WGS) entry which is preliminary data.</text>
</comment>
<sequence>MVRRVWMVQRVCMVRQTTCWKNGVRGRKGSSPVVICRSWFFRREEGLGMEDEEERGGGSGWLWRSAGRPERRERGKVVSPAMGFEVVRDDEGEGGGAWEKEERDPWGREREEGGRLTGNYGGGVATVRESEGWSEMRKRGR</sequence>
<name>A0ABS8W3I3_DATST</name>
<reference evidence="2 3" key="1">
    <citation type="journal article" date="2021" name="BMC Genomics">
        <title>Datura genome reveals duplications of psychoactive alkaloid biosynthetic genes and high mutation rate following tissue culture.</title>
        <authorList>
            <person name="Rajewski A."/>
            <person name="Carter-House D."/>
            <person name="Stajich J."/>
            <person name="Litt A."/>
        </authorList>
    </citation>
    <scope>NUCLEOTIDE SEQUENCE [LARGE SCALE GENOMIC DNA]</scope>
    <source>
        <strain evidence="2">AR-01</strain>
    </source>
</reference>
<feature type="compositionally biased region" description="Basic and acidic residues" evidence="1">
    <location>
        <begin position="98"/>
        <end position="114"/>
    </location>
</feature>
<protein>
    <submittedName>
        <fullName evidence="2">Uncharacterized protein</fullName>
    </submittedName>
</protein>
<dbReference type="Proteomes" id="UP000823775">
    <property type="component" value="Unassembled WGS sequence"/>
</dbReference>
<keyword evidence="3" id="KW-1185">Reference proteome</keyword>
<feature type="compositionally biased region" description="Basic and acidic residues" evidence="1">
    <location>
        <begin position="128"/>
        <end position="141"/>
    </location>
</feature>
<dbReference type="EMBL" id="JACEIK010006114">
    <property type="protein sequence ID" value="MCE2055098.1"/>
    <property type="molecule type" value="Genomic_DNA"/>
</dbReference>